<keyword evidence="11" id="KW-0511">Multifunctional enzyme</keyword>
<dbReference type="InterPro" id="IPR001460">
    <property type="entry name" value="PCN-bd_Tpept"/>
</dbReference>
<keyword evidence="8" id="KW-0133">Cell shape</keyword>
<evidence type="ECO:0000259" key="16">
    <source>
        <dbReference type="Pfam" id="PF00905"/>
    </source>
</evidence>
<keyword evidence="9" id="KW-0573">Peptidoglycan synthesis</keyword>
<protein>
    <submittedName>
        <fullName evidence="18">Penicillin-binding protein 1A</fullName>
    </submittedName>
</protein>
<feature type="domain" description="Glycosyl transferase family 51" evidence="17">
    <location>
        <begin position="60"/>
        <end position="233"/>
    </location>
</feature>
<proteinExistence type="predicted"/>
<organism evidence="18 19">
    <name type="scientific">Anoxybacillus andreesenii</name>
    <dbReference type="NCBI Taxonomy" id="1325932"/>
    <lineage>
        <taxon>Bacteria</taxon>
        <taxon>Bacillati</taxon>
        <taxon>Bacillota</taxon>
        <taxon>Bacilli</taxon>
        <taxon>Bacillales</taxon>
        <taxon>Anoxybacillaceae</taxon>
        <taxon>Anoxybacillus</taxon>
    </lineage>
</organism>
<dbReference type="Gene3D" id="3.40.710.10">
    <property type="entry name" value="DD-peptidase/beta-lactamase superfamily"/>
    <property type="match status" value="1"/>
</dbReference>
<evidence type="ECO:0000313" key="18">
    <source>
        <dbReference type="EMBL" id="MDQ0155337.1"/>
    </source>
</evidence>
<keyword evidence="7" id="KW-0378">Hydrolase</keyword>
<keyword evidence="2" id="KW-1003">Cell membrane</keyword>
<dbReference type="InterPro" id="IPR023346">
    <property type="entry name" value="Lysozyme-like_dom_sf"/>
</dbReference>
<feature type="transmembrane region" description="Helical" evidence="15">
    <location>
        <begin position="7"/>
        <end position="25"/>
    </location>
</feature>
<dbReference type="Pfam" id="PF00912">
    <property type="entry name" value="Transgly"/>
    <property type="match status" value="1"/>
</dbReference>
<evidence type="ECO:0000256" key="13">
    <source>
        <dbReference type="ARBA" id="ARBA00034000"/>
    </source>
</evidence>
<keyword evidence="10 15" id="KW-0472">Membrane</keyword>
<name>A0ABT9V322_9BACL</name>
<evidence type="ECO:0000256" key="3">
    <source>
        <dbReference type="ARBA" id="ARBA00022645"/>
    </source>
</evidence>
<feature type="domain" description="Penicillin-binding protein transpeptidase" evidence="16">
    <location>
        <begin position="346"/>
        <end position="584"/>
    </location>
</feature>
<dbReference type="SUPFAM" id="SSF53955">
    <property type="entry name" value="Lysozyme-like"/>
    <property type="match status" value="1"/>
</dbReference>
<sequence length="620" mass="70037">MRMFTGYFFIVILIPIFIFLLMFASTETEKVQSLHIVLDKKIHIEKTNLSQSSYVKDRQGQIISEIHQPINRIFVSSDKIPDFIEKLFVLSEDRNFFEHPGFDLTAMGRALAVNIKASGIEEGASTITQQLARNLYLSHEQSYNRKLSEILYAYQLERTYTKDEILELYLNTVYFQNRAYGIEAAANTYFQKGVGQLSNAELVFLSAIPNNPSLYNPLKHFDQTKARQERLIDLAQEEGLINFEEAEEMKGEPIQLSVKKRIDRYPDYVTYVEAELKDLIATTDGYQSKMAAADETKKEELEKELNNRVSEVMATGVIIETALNPAIQEKAVTTVKRQLPYQDIEGAVSVIDHESHEIIALVGGKNYQKYDFNRAYQAFRQPGSAIKPLLVYAPYINRTNASLTEKISADNFCSKGYCPKNYGGGTYGVVTLEQALVRSYNTPAVRLLQKNGIENSFNDLAKFQFKKVTEEDQRLPSAIGGFTHGMTPLEMTNAYTVFANGGSYQPARAIKQVTDLSGKVLYKWEDQPVQIWNGATITKMRTVLNKVVTSGTGRKANFQSSYIGGKTGTTNDYNDFWFIGLTDKVTAGVWIGKDKPSSIKYVESTAPHQKIWKEIVSGIQ</sequence>
<dbReference type="InterPro" id="IPR001264">
    <property type="entry name" value="Glyco_trans_51"/>
</dbReference>
<comment type="caution">
    <text evidence="18">The sequence shown here is derived from an EMBL/GenBank/DDBJ whole genome shotgun (WGS) entry which is preliminary data.</text>
</comment>
<dbReference type="PANTHER" id="PTHR32282:SF11">
    <property type="entry name" value="PENICILLIN-BINDING PROTEIN 1B"/>
    <property type="match status" value="1"/>
</dbReference>
<keyword evidence="19" id="KW-1185">Reference proteome</keyword>
<dbReference type="Pfam" id="PF00905">
    <property type="entry name" value="Transpeptidase"/>
    <property type="match status" value="1"/>
</dbReference>
<evidence type="ECO:0000256" key="6">
    <source>
        <dbReference type="ARBA" id="ARBA00022679"/>
    </source>
</evidence>
<comment type="catalytic activity">
    <reaction evidence="14">
        <text>[GlcNAc-(1-&gt;4)-Mur2Ac(oyl-L-Ala-gamma-D-Glu-L-Lys-D-Ala-D-Ala)](n)-di-trans,octa-cis-undecaprenyl diphosphate + beta-D-GlcNAc-(1-&gt;4)-Mur2Ac(oyl-L-Ala-gamma-D-Glu-L-Lys-D-Ala-D-Ala)-di-trans,octa-cis-undecaprenyl diphosphate = [GlcNAc-(1-&gt;4)-Mur2Ac(oyl-L-Ala-gamma-D-Glu-L-Lys-D-Ala-D-Ala)](n+1)-di-trans,octa-cis-undecaprenyl diphosphate + di-trans,octa-cis-undecaprenyl diphosphate + H(+)</text>
        <dbReference type="Rhea" id="RHEA:23708"/>
        <dbReference type="Rhea" id="RHEA-COMP:9602"/>
        <dbReference type="Rhea" id="RHEA-COMP:9603"/>
        <dbReference type="ChEBI" id="CHEBI:15378"/>
        <dbReference type="ChEBI" id="CHEBI:58405"/>
        <dbReference type="ChEBI" id="CHEBI:60033"/>
        <dbReference type="ChEBI" id="CHEBI:78435"/>
        <dbReference type="EC" id="2.4.99.28"/>
    </reaction>
</comment>
<dbReference type="Proteomes" id="UP001231362">
    <property type="component" value="Unassembled WGS sequence"/>
</dbReference>
<dbReference type="EMBL" id="JAUSTU010000006">
    <property type="protein sequence ID" value="MDQ0155337.1"/>
    <property type="molecule type" value="Genomic_DNA"/>
</dbReference>
<accession>A0ABT9V322</accession>
<dbReference type="InterPro" id="IPR050396">
    <property type="entry name" value="Glycosyltr_51/Transpeptidase"/>
</dbReference>
<keyword evidence="15" id="KW-1133">Transmembrane helix</keyword>
<reference evidence="18 19" key="1">
    <citation type="submission" date="2023-07" db="EMBL/GenBank/DDBJ databases">
        <title>Genomic Encyclopedia of Type Strains, Phase IV (KMG-IV): sequencing the most valuable type-strain genomes for metagenomic binning, comparative biology and taxonomic classification.</title>
        <authorList>
            <person name="Goeker M."/>
        </authorList>
    </citation>
    <scope>NUCLEOTIDE SEQUENCE [LARGE SCALE GENOMIC DNA]</scope>
    <source>
        <strain evidence="18 19">DSM 23948</strain>
    </source>
</reference>
<keyword evidence="4" id="KW-0645">Protease</keyword>
<evidence type="ECO:0000259" key="17">
    <source>
        <dbReference type="Pfam" id="PF00912"/>
    </source>
</evidence>
<evidence type="ECO:0000256" key="15">
    <source>
        <dbReference type="SAM" id="Phobius"/>
    </source>
</evidence>
<evidence type="ECO:0000256" key="8">
    <source>
        <dbReference type="ARBA" id="ARBA00022960"/>
    </source>
</evidence>
<evidence type="ECO:0000313" key="19">
    <source>
        <dbReference type="Proteomes" id="UP001231362"/>
    </source>
</evidence>
<dbReference type="Gene3D" id="1.10.3810.10">
    <property type="entry name" value="Biosynthetic peptidoglycan transglycosylase-like"/>
    <property type="match status" value="1"/>
</dbReference>
<gene>
    <name evidence="18" type="ORF">J2S07_001642</name>
</gene>
<evidence type="ECO:0000256" key="4">
    <source>
        <dbReference type="ARBA" id="ARBA00022670"/>
    </source>
</evidence>
<comment type="catalytic activity">
    <reaction evidence="13">
        <text>Preferential cleavage: (Ac)2-L-Lys-D-Ala-|-D-Ala. Also transpeptidation of peptidyl-alanyl moieties that are N-acyl substituents of D-alanine.</text>
        <dbReference type="EC" id="3.4.16.4"/>
    </reaction>
</comment>
<evidence type="ECO:0000256" key="12">
    <source>
        <dbReference type="ARBA" id="ARBA00023316"/>
    </source>
</evidence>
<evidence type="ECO:0000256" key="11">
    <source>
        <dbReference type="ARBA" id="ARBA00023268"/>
    </source>
</evidence>
<dbReference type="InterPro" id="IPR036950">
    <property type="entry name" value="PBP_transglycosylase"/>
</dbReference>
<keyword evidence="5" id="KW-0328">Glycosyltransferase</keyword>
<keyword evidence="6" id="KW-0808">Transferase</keyword>
<evidence type="ECO:0000256" key="1">
    <source>
        <dbReference type="ARBA" id="ARBA00004236"/>
    </source>
</evidence>
<keyword evidence="12" id="KW-0961">Cell wall biogenesis/degradation</keyword>
<evidence type="ECO:0000256" key="9">
    <source>
        <dbReference type="ARBA" id="ARBA00022984"/>
    </source>
</evidence>
<keyword evidence="3" id="KW-0121">Carboxypeptidase</keyword>
<dbReference type="RefSeq" id="WP_307149903.1">
    <property type="nucleotide sequence ID" value="NZ_JAUSTU010000006.1"/>
</dbReference>
<keyword evidence="15" id="KW-0812">Transmembrane</keyword>
<evidence type="ECO:0000256" key="7">
    <source>
        <dbReference type="ARBA" id="ARBA00022801"/>
    </source>
</evidence>
<dbReference type="InterPro" id="IPR012338">
    <property type="entry name" value="Beta-lactam/transpept-like"/>
</dbReference>
<evidence type="ECO:0000256" key="10">
    <source>
        <dbReference type="ARBA" id="ARBA00023136"/>
    </source>
</evidence>
<evidence type="ECO:0000256" key="5">
    <source>
        <dbReference type="ARBA" id="ARBA00022676"/>
    </source>
</evidence>
<evidence type="ECO:0000256" key="14">
    <source>
        <dbReference type="ARBA" id="ARBA00049902"/>
    </source>
</evidence>
<dbReference type="PANTHER" id="PTHR32282">
    <property type="entry name" value="BINDING PROTEIN TRANSPEPTIDASE, PUTATIVE-RELATED"/>
    <property type="match status" value="1"/>
</dbReference>
<comment type="subcellular location">
    <subcellularLocation>
        <location evidence="1">Cell membrane</location>
    </subcellularLocation>
</comment>
<evidence type="ECO:0000256" key="2">
    <source>
        <dbReference type="ARBA" id="ARBA00022475"/>
    </source>
</evidence>
<dbReference type="SUPFAM" id="SSF56601">
    <property type="entry name" value="beta-lactamase/transpeptidase-like"/>
    <property type="match status" value="1"/>
</dbReference>